<proteinExistence type="predicted"/>
<gene>
    <name evidence="2" type="ORF">B0T45_05730</name>
</gene>
<dbReference type="EMBL" id="MUKV01000005">
    <property type="protein sequence ID" value="OQS42467.1"/>
    <property type="molecule type" value="Genomic_DNA"/>
</dbReference>
<evidence type="ECO:0000313" key="2">
    <source>
        <dbReference type="EMBL" id="OQS42467.1"/>
    </source>
</evidence>
<dbReference type="AlphaFoldDB" id="A0A1W0D621"/>
<reference evidence="2 3" key="1">
    <citation type="submission" date="2017-02" db="EMBL/GenBank/DDBJ databases">
        <title>Chromobacterium haemolyticum H5244.</title>
        <authorList>
            <person name="Gulvik C.A."/>
        </authorList>
    </citation>
    <scope>NUCLEOTIDE SEQUENCE [LARGE SCALE GENOMIC DNA]</scope>
    <source>
        <strain evidence="2 3">H5244</strain>
    </source>
</reference>
<evidence type="ECO:0000256" key="1">
    <source>
        <dbReference type="SAM" id="MobiDB-lite"/>
    </source>
</evidence>
<sequence>MRANRLANIDRFRAYDRERGSRPDRIAARKSYQQTEAFKDSHAKASKKYRLTHAVKKKATTAVGNALRDGRLQKLPCWVCGAANSEAHHPDYSAPLAVVWLCDHHHKETHKLANRLKRKAA</sequence>
<organism evidence="2 3">
    <name type="scientific">Chromobacterium haemolyticum</name>
    <dbReference type="NCBI Taxonomy" id="394935"/>
    <lineage>
        <taxon>Bacteria</taxon>
        <taxon>Pseudomonadati</taxon>
        <taxon>Pseudomonadota</taxon>
        <taxon>Betaproteobacteria</taxon>
        <taxon>Neisseriales</taxon>
        <taxon>Chromobacteriaceae</taxon>
        <taxon>Chromobacterium</taxon>
    </lineage>
</organism>
<feature type="region of interest" description="Disordered" evidence="1">
    <location>
        <begin position="20"/>
        <end position="44"/>
    </location>
</feature>
<dbReference type="Proteomes" id="UP000192721">
    <property type="component" value="Unassembled WGS sequence"/>
</dbReference>
<name>A0A1W0D621_9NEIS</name>
<comment type="caution">
    <text evidence="2">The sequence shown here is derived from an EMBL/GenBank/DDBJ whole genome shotgun (WGS) entry which is preliminary data.</text>
</comment>
<protein>
    <submittedName>
        <fullName evidence="2">Uncharacterized protein</fullName>
    </submittedName>
</protein>
<evidence type="ECO:0000313" key="3">
    <source>
        <dbReference type="Proteomes" id="UP000192721"/>
    </source>
</evidence>
<accession>A0A1W0D621</accession>